<dbReference type="AlphaFoldDB" id="A0AA38H6J3"/>
<reference evidence="11" key="1">
    <citation type="journal article" date="2022" name="G3 (Bethesda)">
        <title>High quality genome of the basidiomycete yeast Dioszegia hungarica PDD-24b-2 isolated from cloud water.</title>
        <authorList>
            <person name="Jarrige D."/>
            <person name="Haridas S."/>
            <person name="Bleykasten-Grosshans C."/>
            <person name="Joly M."/>
            <person name="Nadalig T."/>
            <person name="Sancelme M."/>
            <person name="Vuilleumier S."/>
            <person name="Grigoriev I.V."/>
            <person name="Amato P."/>
            <person name="Bringel F."/>
        </authorList>
    </citation>
    <scope>NUCLEOTIDE SEQUENCE</scope>
    <source>
        <strain evidence="11">PDD-24b-2</strain>
    </source>
</reference>
<comment type="caution">
    <text evidence="11">The sequence shown here is derived from an EMBL/GenBank/DDBJ whole genome shotgun (WGS) entry which is preliminary data.</text>
</comment>
<feature type="compositionally biased region" description="Low complexity" evidence="8">
    <location>
        <begin position="116"/>
        <end position="126"/>
    </location>
</feature>
<dbReference type="Pfam" id="PF00270">
    <property type="entry name" value="DEAD"/>
    <property type="match status" value="1"/>
</dbReference>
<evidence type="ECO:0000259" key="9">
    <source>
        <dbReference type="PROSITE" id="PS51192"/>
    </source>
</evidence>
<comment type="domain">
    <text evidence="7">The Q motif is unique to and characteristic of the DEAD box family of RNA helicases and controls ATP binding and hydrolysis.</text>
</comment>
<feature type="domain" description="Helicase C-terminal" evidence="10">
    <location>
        <begin position="496"/>
        <end position="649"/>
    </location>
</feature>
<gene>
    <name evidence="11" type="ORF">MKK02DRAFT_34493</name>
</gene>
<dbReference type="CDD" id="cd17956">
    <property type="entry name" value="DEADc_DDX51"/>
    <property type="match status" value="1"/>
</dbReference>
<feature type="region of interest" description="Disordered" evidence="8">
    <location>
        <begin position="1"/>
        <end position="163"/>
    </location>
</feature>
<dbReference type="GO" id="GO:0003723">
    <property type="term" value="F:RNA binding"/>
    <property type="evidence" value="ECO:0007669"/>
    <property type="project" value="UniProtKB-UniRule"/>
</dbReference>
<dbReference type="EC" id="3.6.4.13" evidence="7"/>
<comment type="catalytic activity">
    <reaction evidence="7">
        <text>ATP + H2O = ADP + phosphate + H(+)</text>
        <dbReference type="Rhea" id="RHEA:13065"/>
        <dbReference type="ChEBI" id="CHEBI:15377"/>
        <dbReference type="ChEBI" id="CHEBI:15378"/>
        <dbReference type="ChEBI" id="CHEBI:30616"/>
        <dbReference type="ChEBI" id="CHEBI:43474"/>
        <dbReference type="ChEBI" id="CHEBI:456216"/>
        <dbReference type="EC" id="3.6.4.13"/>
    </reaction>
</comment>
<dbReference type="RefSeq" id="XP_052943246.1">
    <property type="nucleotide sequence ID" value="XM_053088952.1"/>
</dbReference>
<dbReference type="InterPro" id="IPR014001">
    <property type="entry name" value="Helicase_ATP-bd"/>
</dbReference>
<accession>A0AA38H6J3</accession>
<feature type="compositionally biased region" description="Basic and acidic residues" evidence="8">
    <location>
        <begin position="94"/>
        <end position="106"/>
    </location>
</feature>
<dbReference type="EMBL" id="JAKWFO010000008">
    <property type="protein sequence ID" value="KAI9633469.1"/>
    <property type="molecule type" value="Genomic_DNA"/>
</dbReference>
<feature type="compositionally biased region" description="Pro residues" evidence="8">
    <location>
        <begin position="149"/>
        <end position="163"/>
    </location>
</feature>
<evidence type="ECO:0000256" key="8">
    <source>
        <dbReference type="SAM" id="MobiDB-lite"/>
    </source>
</evidence>
<name>A0AA38H6J3_9TREE</name>
<dbReference type="GeneID" id="77728157"/>
<dbReference type="PROSITE" id="PS51194">
    <property type="entry name" value="HELICASE_CTER"/>
    <property type="match status" value="1"/>
</dbReference>
<dbReference type="InterPro" id="IPR011545">
    <property type="entry name" value="DEAD/DEAH_box_helicase_dom"/>
</dbReference>
<feature type="compositionally biased region" description="Acidic residues" evidence="8">
    <location>
        <begin position="127"/>
        <end position="141"/>
    </location>
</feature>
<keyword evidence="4 6" id="KW-0067">ATP-binding</keyword>
<dbReference type="Proteomes" id="UP001164286">
    <property type="component" value="Unassembled WGS sequence"/>
</dbReference>
<evidence type="ECO:0000313" key="11">
    <source>
        <dbReference type="EMBL" id="KAI9633469.1"/>
    </source>
</evidence>
<feature type="compositionally biased region" description="Basic residues" evidence="8">
    <location>
        <begin position="11"/>
        <end position="22"/>
    </location>
</feature>
<dbReference type="PROSITE" id="PS51192">
    <property type="entry name" value="HELICASE_ATP_BIND_1"/>
    <property type="match status" value="1"/>
</dbReference>
<evidence type="ECO:0000256" key="2">
    <source>
        <dbReference type="ARBA" id="ARBA00022801"/>
    </source>
</evidence>
<evidence type="ECO:0000256" key="3">
    <source>
        <dbReference type="ARBA" id="ARBA00022806"/>
    </source>
</evidence>
<evidence type="ECO:0000256" key="5">
    <source>
        <dbReference type="ARBA" id="ARBA00022884"/>
    </source>
</evidence>
<evidence type="ECO:0000256" key="1">
    <source>
        <dbReference type="ARBA" id="ARBA00022741"/>
    </source>
</evidence>
<dbReference type="GO" id="GO:0003724">
    <property type="term" value="F:RNA helicase activity"/>
    <property type="evidence" value="ECO:0007669"/>
    <property type="project" value="UniProtKB-EC"/>
</dbReference>
<dbReference type="Gene3D" id="3.40.50.300">
    <property type="entry name" value="P-loop containing nucleotide triphosphate hydrolases"/>
    <property type="match status" value="2"/>
</dbReference>
<dbReference type="InterPro" id="IPR000629">
    <property type="entry name" value="RNA-helicase_DEAD-box_CS"/>
</dbReference>
<protein>
    <recommendedName>
        <fullName evidence="7">ATP-dependent RNA helicase</fullName>
        <ecNumber evidence="7">3.6.4.13</ecNumber>
    </recommendedName>
</protein>
<sequence length="669" mass="73358">MRQTKTAAKQRYLKKKARKHKVLVAARKASAPKHKQAVSTHDGSGDEGTGPDSGDEGVEGKLEVVDLAGPSKPRVRIVLPPKDGEQAEDEEDAAAARERKKAEKREKRANRHKEPTAPVAEATEPAETTEMEVDGEEEADGPDPALRSPTPPMLEPFPLPTSAPAPKASVLNRQGLPAGLENATFVDQDTKAPIEGFVKPDGKPYLSERMKGRLGAMGLTDFFAVQSAMLPPLLSEDLLPLSTPSDYLVSAPTGSGKTLAYCIPLIETLSRRQVIRLRALIVLPTRELVTQVKEVLESLAKGTGLKIAAISGQQSFAHEQSQLVPVLLGGSSSVDILVATPGRLIDHVNSTPNFSLQHLRFLVIDEADRLLNQSFQSWLSHVSSHIYPPAQPIQLDSPPQPWDAIAPAWMETYGLTDKENPFRERPSSPCQKLLFSATLTRDPSKIAALSLRTPSYFIVQSSSHPSGIAAIGEHFAVPTNLVEKMIVMPPALKPLNLIHLLYAFGVRNALVFTKSVDAAVRLETLLTFFGEAWTGVKLVARSYTAEMKPGERKRVMEEFAAGKIDLLICSDVVARGIDLPTTASVISYDVPLDMRKYVHRVGRTARAGREGTAWTLIEKQEARRFKGILKGASHEQNVKKVKVKEEDLEQYQESYKIAMERFSEHYSKA</sequence>
<keyword evidence="2 6" id="KW-0378">Hydrolase</keyword>
<dbReference type="CDD" id="cd18787">
    <property type="entry name" value="SF2_C_DEAD"/>
    <property type="match status" value="1"/>
</dbReference>
<dbReference type="SMART" id="SM00487">
    <property type="entry name" value="DEXDc"/>
    <property type="match status" value="1"/>
</dbReference>
<dbReference type="GO" id="GO:0005524">
    <property type="term" value="F:ATP binding"/>
    <property type="evidence" value="ECO:0007669"/>
    <property type="project" value="UniProtKB-UniRule"/>
</dbReference>
<proteinExistence type="inferred from homology"/>
<keyword evidence="1 6" id="KW-0547">Nucleotide-binding</keyword>
<evidence type="ECO:0000259" key="10">
    <source>
        <dbReference type="PROSITE" id="PS51194"/>
    </source>
</evidence>
<evidence type="ECO:0000256" key="7">
    <source>
        <dbReference type="RuleBase" id="RU365068"/>
    </source>
</evidence>
<dbReference type="InterPro" id="IPR001650">
    <property type="entry name" value="Helicase_C-like"/>
</dbReference>
<organism evidence="11 12">
    <name type="scientific">Dioszegia hungarica</name>
    <dbReference type="NCBI Taxonomy" id="4972"/>
    <lineage>
        <taxon>Eukaryota</taxon>
        <taxon>Fungi</taxon>
        <taxon>Dikarya</taxon>
        <taxon>Basidiomycota</taxon>
        <taxon>Agaricomycotina</taxon>
        <taxon>Tremellomycetes</taxon>
        <taxon>Tremellales</taxon>
        <taxon>Bulleribasidiaceae</taxon>
        <taxon>Dioszegia</taxon>
    </lineage>
</organism>
<dbReference type="GO" id="GO:0016787">
    <property type="term" value="F:hydrolase activity"/>
    <property type="evidence" value="ECO:0007669"/>
    <property type="project" value="UniProtKB-KW"/>
</dbReference>
<dbReference type="SUPFAM" id="SSF52540">
    <property type="entry name" value="P-loop containing nucleoside triphosphate hydrolases"/>
    <property type="match status" value="1"/>
</dbReference>
<comment type="function">
    <text evidence="7">RNA helicase.</text>
</comment>
<keyword evidence="12" id="KW-1185">Reference proteome</keyword>
<dbReference type="SMART" id="SM00490">
    <property type="entry name" value="HELICc"/>
    <property type="match status" value="1"/>
</dbReference>
<comment type="similarity">
    <text evidence="6">Belongs to the DEAD box helicase family.</text>
</comment>
<dbReference type="InterPro" id="IPR027417">
    <property type="entry name" value="P-loop_NTPase"/>
</dbReference>
<keyword evidence="3 6" id="KW-0347">Helicase</keyword>
<feature type="domain" description="Helicase ATP-binding" evidence="9">
    <location>
        <begin position="238"/>
        <end position="457"/>
    </location>
</feature>
<evidence type="ECO:0000313" key="12">
    <source>
        <dbReference type="Proteomes" id="UP001164286"/>
    </source>
</evidence>
<dbReference type="PROSITE" id="PS00039">
    <property type="entry name" value="DEAD_ATP_HELICASE"/>
    <property type="match status" value="1"/>
</dbReference>
<evidence type="ECO:0000256" key="4">
    <source>
        <dbReference type="ARBA" id="ARBA00022840"/>
    </source>
</evidence>
<dbReference type="Pfam" id="PF00271">
    <property type="entry name" value="Helicase_C"/>
    <property type="match status" value="1"/>
</dbReference>
<dbReference type="PANTHER" id="PTHR24031">
    <property type="entry name" value="RNA HELICASE"/>
    <property type="match status" value="1"/>
</dbReference>
<keyword evidence="5 7" id="KW-0694">RNA-binding</keyword>
<evidence type="ECO:0000256" key="6">
    <source>
        <dbReference type="RuleBase" id="RU000492"/>
    </source>
</evidence>